<keyword evidence="1" id="KW-0732">Signal</keyword>
<feature type="signal peptide" evidence="1">
    <location>
        <begin position="1"/>
        <end position="25"/>
    </location>
</feature>
<keyword evidence="3" id="KW-1185">Reference proteome</keyword>
<dbReference type="RefSeq" id="WP_243535774.1">
    <property type="nucleotide sequence ID" value="NZ_CP093442.1"/>
</dbReference>
<name>A0ABY4C5F4_9BACT</name>
<organism evidence="2 3">
    <name type="scientific">Bdellovibrio reynosensis</name>
    <dbReference type="NCBI Taxonomy" id="2835041"/>
    <lineage>
        <taxon>Bacteria</taxon>
        <taxon>Pseudomonadati</taxon>
        <taxon>Bdellovibrionota</taxon>
        <taxon>Bdellovibrionia</taxon>
        <taxon>Bdellovibrionales</taxon>
        <taxon>Pseudobdellovibrionaceae</taxon>
        <taxon>Bdellovibrio</taxon>
    </lineage>
</organism>
<proteinExistence type="predicted"/>
<dbReference type="Proteomes" id="UP000830116">
    <property type="component" value="Chromosome"/>
</dbReference>
<gene>
    <name evidence="2" type="ORF">MNR06_10445</name>
</gene>
<sequence length="230" mass="25340">MKANKSALALAVCVAVLSLGTVANAKAVKTRTEKVNCSFKTTSDIVLEDGTSYTEINDSKTTVRRTVVELGEGKEKVSTSGETTVVIYKAQGENKELSGKYAYSYTSLTDKKVSKLGEGYKKTSVKVKTIQTGKDGYQFESADGKSDTRTSEFSNVKIEEVKGKESREVSVKHNNSYLPIRDYVTVEEKRKDGVTVTTTTLKTPYTDDYGVKYTVKEDVQVCETVVELRN</sequence>
<evidence type="ECO:0000313" key="2">
    <source>
        <dbReference type="EMBL" id="UOF00120.1"/>
    </source>
</evidence>
<reference evidence="2" key="1">
    <citation type="submission" date="2022-03" db="EMBL/GenBank/DDBJ databases">
        <title>Genome Identification and Characterization of new species Bdellovibrio reynosense LBG001 sp. nov. from a Mexico soil sample.</title>
        <authorList>
            <person name="Camilli A."/>
            <person name="Ajao Y."/>
            <person name="Guo X."/>
        </authorList>
    </citation>
    <scope>NUCLEOTIDE SEQUENCE</scope>
    <source>
        <strain evidence="2">LBG001</strain>
    </source>
</reference>
<feature type="chain" id="PRO_5047547694" evidence="1">
    <location>
        <begin position="26"/>
        <end position="230"/>
    </location>
</feature>
<evidence type="ECO:0000256" key="1">
    <source>
        <dbReference type="SAM" id="SignalP"/>
    </source>
</evidence>
<accession>A0ABY4C5F4</accession>
<dbReference type="EMBL" id="CP093442">
    <property type="protein sequence ID" value="UOF00120.1"/>
    <property type="molecule type" value="Genomic_DNA"/>
</dbReference>
<protein>
    <submittedName>
        <fullName evidence="2">Uncharacterized protein</fullName>
    </submittedName>
</protein>
<evidence type="ECO:0000313" key="3">
    <source>
        <dbReference type="Proteomes" id="UP000830116"/>
    </source>
</evidence>